<feature type="compositionally biased region" description="Acidic residues" evidence="2">
    <location>
        <begin position="383"/>
        <end position="431"/>
    </location>
</feature>
<comment type="similarity">
    <text evidence="1">Belongs to the KRI1 family.</text>
</comment>
<dbReference type="PANTHER" id="PTHR14490:SF5">
    <property type="entry name" value="PROTEIN KRI1 HOMOLOG"/>
    <property type="match status" value="1"/>
</dbReference>
<feature type="domain" description="Kri1-like C-terminal" evidence="3">
    <location>
        <begin position="446"/>
        <end position="531"/>
    </location>
</feature>
<feature type="region of interest" description="Disordered" evidence="2">
    <location>
        <begin position="337"/>
        <end position="431"/>
    </location>
</feature>
<feature type="compositionally biased region" description="Basic residues" evidence="2">
    <location>
        <begin position="516"/>
        <end position="532"/>
    </location>
</feature>
<dbReference type="GO" id="GO:0005730">
    <property type="term" value="C:nucleolus"/>
    <property type="evidence" value="ECO:0007669"/>
    <property type="project" value="TreeGrafter"/>
</dbReference>
<feature type="compositionally biased region" description="Acidic residues" evidence="2">
    <location>
        <begin position="87"/>
        <end position="97"/>
    </location>
</feature>
<feature type="compositionally biased region" description="Basic and acidic residues" evidence="2">
    <location>
        <begin position="533"/>
        <end position="543"/>
    </location>
</feature>
<evidence type="ECO:0000313" key="5">
    <source>
        <dbReference type="Proteomes" id="UP000243217"/>
    </source>
</evidence>
<feature type="region of interest" description="Disordered" evidence="2">
    <location>
        <begin position="220"/>
        <end position="245"/>
    </location>
</feature>
<evidence type="ECO:0000256" key="1">
    <source>
        <dbReference type="ARBA" id="ARBA00007473"/>
    </source>
</evidence>
<gene>
    <name evidence="4" type="ORF">THRCLA_03137</name>
</gene>
<dbReference type="AlphaFoldDB" id="A0A1W0A2Z9"/>
<feature type="compositionally biased region" description="Acidic residues" evidence="2">
    <location>
        <begin position="36"/>
        <end position="50"/>
    </location>
</feature>
<sequence>MESDGEVELKVNEAYAAKYLERKRYEELKNLKNLSDESDESDDETEDEDGEHLTKGLDKDISRTIKLIRNKDPSIYDSNIAFFEKNSDDEDDDDDEDGAKKKKKAKKSQKPLYYKDLVRQQVLAGNVDSDESDDERPVTSYADEQKKLKGDFLKSVEMEEDGEDLDGGLFSVRQKSKDELEQEDNDYKSFKEGNLDATDELNADAFLERFVKTEAWKDKRKAPSYDEIVGEDKVDDDEDADELDKADAFEHSYNFRFEEEGGGQIQTFSRVVEDSMRRKDDKRKKEREERKARKAIERQKKEDELRRLKNLRQAKIQSKIDKIMALMGPSKKTLTVDDVDGAFDPEEHDRRMAEVFNDDYYEEDENGKPVWEDDDEVFGKLPEEDEGDEDEIDATEAEDDKEEENLTEVDDEPMEQVENEADDEEAENEEDEIKEIMTEEEMKAMKQKYLDELYALDYEDLIGDMPCRFKYRTVEKNSFGLSTMDILDADDKELKAVVSLKRLAPFVDREYEVNRRKVQSLRKQIKAKKKQQKPKESTEKPAEEEATEVPATEEPSAQDDSSEKKKKSRKRKRKKALEAPVETTEETEAPKASEPSKKKRKQKKKTPEAASGLSASRLESYRLKPLK</sequence>
<dbReference type="Pfam" id="PF05178">
    <property type="entry name" value="Kri1"/>
    <property type="match status" value="1"/>
</dbReference>
<dbReference type="STRING" id="74557.A0A1W0A2Z9"/>
<reference evidence="4 5" key="1">
    <citation type="journal article" date="2014" name="Genome Biol. Evol.">
        <title>The secreted proteins of Achlya hypogyna and Thraustotheca clavata identify the ancestral oomycete secretome and reveal gene acquisitions by horizontal gene transfer.</title>
        <authorList>
            <person name="Misner I."/>
            <person name="Blouin N."/>
            <person name="Leonard G."/>
            <person name="Richards T.A."/>
            <person name="Lane C.E."/>
        </authorList>
    </citation>
    <scope>NUCLEOTIDE SEQUENCE [LARGE SCALE GENOMIC DNA]</scope>
    <source>
        <strain evidence="4 5">ATCC 34112</strain>
    </source>
</reference>
<protein>
    <submittedName>
        <fullName evidence="4">KRI1-like</fullName>
    </submittedName>
</protein>
<feature type="region of interest" description="Disordered" evidence="2">
    <location>
        <begin position="82"/>
        <end position="144"/>
    </location>
</feature>
<dbReference type="PANTHER" id="PTHR14490">
    <property type="entry name" value="ZINC FINGER, ZZ TYPE"/>
    <property type="match status" value="1"/>
</dbReference>
<evidence type="ECO:0000313" key="4">
    <source>
        <dbReference type="EMBL" id="OQS04652.1"/>
    </source>
</evidence>
<dbReference type="Proteomes" id="UP000243217">
    <property type="component" value="Unassembled WGS sequence"/>
</dbReference>
<feature type="region of interest" description="Disordered" evidence="2">
    <location>
        <begin position="516"/>
        <end position="627"/>
    </location>
</feature>
<dbReference type="GO" id="GO:0000447">
    <property type="term" value="P:endonucleolytic cleavage in ITS1 to separate SSU-rRNA from 5.8S rRNA and LSU-rRNA from tricistronic rRNA transcript (SSU-rRNA, 5.8S rRNA, LSU-rRNA)"/>
    <property type="evidence" value="ECO:0007669"/>
    <property type="project" value="TreeGrafter"/>
</dbReference>
<organism evidence="4 5">
    <name type="scientific">Thraustotheca clavata</name>
    <dbReference type="NCBI Taxonomy" id="74557"/>
    <lineage>
        <taxon>Eukaryota</taxon>
        <taxon>Sar</taxon>
        <taxon>Stramenopiles</taxon>
        <taxon>Oomycota</taxon>
        <taxon>Saprolegniomycetes</taxon>
        <taxon>Saprolegniales</taxon>
        <taxon>Achlyaceae</taxon>
        <taxon>Thraustotheca</taxon>
    </lineage>
</organism>
<feature type="compositionally biased region" description="Acidic residues" evidence="2">
    <location>
        <begin position="233"/>
        <end position="242"/>
    </location>
</feature>
<feature type="compositionally biased region" description="Basic and acidic residues" evidence="2">
    <location>
        <begin position="366"/>
        <end position="382"/>
    </location>
</feature>
<proteinExistence type="inferred from homology"/>
<evidence type="ECO:0000259" key="3">
    <source>
        <dbReference type="Pfam" id="PF12936"/>
    </source>
</evidence>
<feature type="compositionally biased region" description="Basic residues" evidence="2">
    <location>
        <begin position="564"/>
        <end position="575"/>
    </location>
</feature>
<feature type="compositionally biased region" description="Basic residues" evidence="2">
    <location>
        <begin position="100"/>
        <end position="109"/>
    </location>
</feature>
<evidence type="ECO:0000256" key="2">
    <source>
        <dbReference type="SAM" id="MobiDB-lite"/>
    </source>
</evidence>
<feature type="compositionally biased region" description="Acidic residues" evidence="2">
    <location>
        <begin position="356"/>
        <end position="365"/>
    </location>
</feature>
<dbReference type="EMBL" id="JNBS01000580">
    <property type="protein sequence ID" value="OQS04652.1"/>
    <property type="molecule type" value="Genomic_DNA"/>
</dbReference>
<dbReference type="OrthoDB" id="10252032at2759"/>
<keyword evidence="5" id="KW-1185">Reference proteome</keyword>
<feature type="compositionally biased region" description="Basic and acidic residues" evidence="2">
    <location>
        <begin position="286"/>
        <end position="301"/>
    </location>
</feature>
<dbReference type="InterPro" id="IPR024626">
    <property type="entry name" value="Kri1-like_C"/>
</dbReference>
<accession>A0A1W0A2Z9</accession>
<dbReference type="Pfam" id="PF12936">
    <property type="entry name" value="Kri1_C"/>
    <property type="match status" value="1"/>
</dbReference>
<comment type="caution">
    <text evidence="4">The sequence shown here is derived from an EMBL/GenBank/DDBJ whole genome shotgun (WGS) entry which is preliminary data.</text>
</comment>
<name>A0A1W0A2Z9_9STRA</name>
<feature type="region of interest" description="Disordered" evidence="2">
    <location>
        <begin position="266"/>
        <end position="301"/>
    </location>
</feature>
<dbReference type="InterPro" id="IPR018034">
    <property type="entry name" value="Kri1"/>
</dbReference>
<feature type="region of interest" description="Disordered" evidence="2">
    <location>
        <begin position="30"/>
        <end position="56"/>
    </location>
</feature>
<dbReference type="GO" id="GO:0030686">
    <property type="term" value="C:90S preribosome"/>
    <property type="evidence" value="ECO:0007669"/>
    <property type="project" value="TreeGrafter"/>
</dbReference>